<gene>
    <name evidence="4" type="ORF">Bealeia1_01730</name>
</gene>
<evidence type="ECO:0000256" key="1">
    <source>
        <dbReference type="ARBA" id="ARBA00010692"/>
    </source>
</evidence>
<dbReference type="PIRSF" id="PIRSF016661">
    <property type="entry name" value="BioY"/>
    <property type="match status" value="1"/>
</dbReference>
<dbReference type="PANTHER" id="PTHR34295:SF1">
    <property type="entry name" value="BIOTIN TRANSPORTER BIOY"/>
    <property type="match status" value="1"/>
</dbReference>
<name>A0ABZ2C8F8_9PROT</name>
<keyword evidence="2" id="KW-0813">Transport</keyword>
<accession>A0ABZ2C8F8</accession>
<keyword evidence="5" id="KW-1185">Reference proteome</keyword>
<protein>
    <recommendedName>
        <fullName evidence="2">Biotin transporter</fullName>
    </recommendedName>
</protein>
<keyword evidence="3" id="KW-1133">Transmembrane helix</keyword>
<dbReference type="EMBL" id="CP133270">
    <property type="protein sequence ID" value="WVX67517.1"/>
    <property type="molecule type" value="Genomic_DNA"/>
</dbReference>
<feature type="transmembrane region" description="Helical" evidence="3">
    <location>
        <begin position="12"/>
        <end position="34"/>
    </location>
</feature>
<dbReference type="Proteomes" id="UP001330434">
    <property type="component" value="Chromosome"/>
</dbReference>
<proteinExistence type="inferred from homology"/>
<dbReference type="PANTHER" id="PTHR34295">
    <property type="entry name" value="BIOTIN TRANSPORTER BIOY"/>
    <property type="match status" value="1"/>
</dbReference>
<evidence type="ECO:0000313" key="4">
    <source>
        <dbReference type="EMBL" id="WVX67517.1"/>
    </source>
</evidence>
<dbReference type="Pfam" id="PF02632">
    <property type="entry name" value="BioY"/>
    <property type="match status" value="1"/>
</dbReference>
<feature type="transmembrane region" description="Helical" evidence="3">
    <location>
        <begin position="40"/>
        <end position="58"/>
    </location>
</feature>
<comment type="similarity">
    <text evidence="1 2">Belongs to the BioY family.</text>
</comment>
<feature type="transmembrane region" description="Helical" evidence="3">
    <location>
        <begin position="65"/>
        <end position="82"/>
    </location>
</feature>
<feature type="transmembrane region" description="Helical" evidence="3">
    <location>
        <begin position="119"/>
        <end position="141"/>
    </location>
</feature>
<feature type="transmembrane region" description="Helical" evidence="3">
    <location>
        <begin position="153"/>
        <end position="176"/>
    </location>
</feature>
<dbReference type="Gene3D" id="1.10.1760.20">
    <property type="match status" value="1"/>
</dbReference>
<feature type="transmembrane region" description="Helical" evidence="3">
    <location>
        <begin position="88"/>
        <end position="107"/>
    </location>
</feature>
<sequence>MIKALLKSESQSIWKELTYVVGGVILLLAASKIFIPLKPVPITLQPTAVLLLALTYSSRRALQSVLLWIGMGAAGLPVFAGWEPGLAILVGPTAGYIYSYVFIAALIPHLRERLNSQGWFFDMALCGIATIMTFAMGVAWLSTFVGFDKAVTFGLMPFIIPGIVKAGILCSALKAIRSYRTR</sequence>
<dbReference type="InterPro" id="IPR003784">
    <property type="entry name" value="BioY"/>
</dbReference>
<evidence type="ECO:0000256" key="2">
    <source>
        <dbReference type="PIRNR" id="PIRNR016661"/>
    </source>
</evidence>
<keyword evidence="2" id="KW-1003">Cell membrane</keyword>
<comment type="subcellular location">
    <subcellularLocation>
        <location evidence="2">Cell membrane</location>
        <topology evidence="2">Multi-pass membrane protein</topology>
    </subcellularLocation>
</comment>
<keyword evidence="2 3" id="KW-0472">Membrane</keyword>
<evidence type="ECO:0000256" key="3">
    <source>
        <dbReference type="SAM" id="Phobius"/>
    </source>
</evidence>
<reference evidence="4 5" key="1">
    <citation type="journal article" date="2024" name="Environ. Microbiol.">
        <title>Novel evolutionary insights on the interactions of the Holosporales (Alphaproteobacteria) with eukaryotic hosts from comparative genomics.</title>
        <authorList>
            <person name="Giovannini M."/>
            <person name="Petroni G."/>
            <person name="Castelli M."/>
        </authorList>
    </citation>
    <scope>NUCLEOTIDE SEQUENCE [LARGE SCALE GENOMIC DNA]</scope>
    <source>
        <strain evidence="4 5">US_Bl 15I1</strain>
    </source>
</reference>
<evidence type="ECO:0000313" key="5">
    <source>
        <dbReference type="Proteomes" id="UP001330434"/>
    </source>
</evidence>
<keyword evidence="3" id="KW-0812">Transmembrane</keyword>
<dbReference type="RefSeq" id="WP_331256252.1">
    <property type="nucleotide sequence ID" value="NZ_CP133270.1"/>
</dbReference>
<organism evidence="4 5">
    <name type="scientific">Candidatus Bealeia paramacronuclearis</name>
    <dbReference type="NCBI Taxonomy" id="1921001"/>
    <lineage>
        <taxon>Bacteria</taxon>
        <taxon>Pseudomonadati</taxon>
        <taxon>Pseudomonadota</taxon>
        <taxon>Alphaproteobacteria</taxon>
        <taxon>Holosporales</taxon>
        <taxon>Holosporaceae</taxon>
        <taxon>Candidatus Bealeia</taxon>
    </lineage>
</organism>